<evidence type="ECO:0000256" key="3">
    <source>
        <dbReference type="ARBA" id="ARBA00022692"/>
    </source>
</evidence>
<feature type="transmembrane region" description="Helical" evidence="7">
    <location>
        <begin position="259"/>
        <end position="283"/>
    </location>
</feature>
<feature type="transmembrane region" description="Helical" evidence="7">
    <location>
        <begin position="128"/>
        <end position="148"/>
    </location>
</feature>
<dbReference type="OrthoDB" id="5242957at2"/>
<gene>
    <name evidence="8" type="ORF">EJO69_03130</name>
</gene>
<dbReference type="Proteomes" id="UP000270021">
    <property type="component" value="Chromosome"/>
</dbReference>
<feature type="transmembrane region" description="Helical" evidence="7">
    <location>
        <begin position="103"/>
        <end position="122"/>
    </location>
</feature>
<keyword evidence="3 7" id="KW-0812">Transmembrane</keyword>
<evidence type="ECO:0000256" key="4">
    <source>
        <dbReference type="ARBA" id="ARBA00022989"/>
    </source>
</evidence>
<comment type="similarity">
    <text evidence="2">Belongs to the TerC family.</text>
</comment>
<evidence type="ECO:0000256" key="6">
    <source>
        <dbReference type="SAM" id="MobiDB-lite"/>
    </source>
</evidence>
<feature type="compositionally biased region" description="Basic and acidic residues" evidence="6">
    <location>
        <begin position="333"/>
        <end position="349"/>
    </location>
</feature>
<evidence type="ECO:0000256" key="1">
    <source>
        <dbReference type="ARBA" id="ARBA00004141"/>
    </source>
</evidence>
<keyword evidence="5 7" id="KW-0472">Membrane</keyword>
<feature type="region of interest" description="Disordered" evidence="6">
    <location>
        <begin position="326"/>
        <end position="373"/>
    </location>
</feature>
<feature type="transmembrane region" description="Helical" evidence="7">
    <location>
        <begin position="39"/>
        <end position="58"/>
    </location>
</feature>
<name>A0A3Q8WWV9_9ACTO</name>
<dbReference type="InterPro" id="IPR005496">
    <property type="entry name" value="Integral_membrane_TerC"/>
</dbReference>
<dbReference type="AlphaFoldDB" id="A0A3Q8WWV9"/>
<evidence type="ECO:0000313" key="8">
    <source>
        <dbReference type="EMBL" id="AZN31031.1"/>
    </source>
</evidence>
<dbReference type="InterPro" id="IPR022369">
    <property type="entry name" value="Integral_membrane_TerC_rswitch"/>
</dbReference>
<proteinExistence type="inferred from homology"/>
<evidence type="ECO:0000313" key="9">
    <source>
        <dbReference type="Proteomes" id="UP000270021"/>
    </source>
</evidence>
<reference evidence="8 9" key="1">
    <citation type="submission" date="2018-12" db="EMBL/GenBank/DDBJ databases">
        <title>Complete genome sequence of Flaviflexus salsibiostraticola KCTC 33148.</title>
        <authorList>
            <person name="Bae J.-W."/>
        </authorList>
    </citation>
    <scope>NUCLEOTIDE SEQUENCE [LARGE SCALE GENOMIC DNA]</scope>
    <source>
        <strain evidence="8 9">KCTC 33148</strain>
    </source>
</reference>
<dbReference type="KEGG" id="fsl:EJO69_03130"/>
<feature type="compositionally biased region" description="Basic and acidic residues" evidence="6">
    <location>
        <begin position="361"/>
        <end position="373"/>
    </location>
</feature>
<feature type="transmembrane region" description="Helical" evidence="7">
    <location>
        <begin position="78"/>
        <end position="96"/>
    </location>
</feature>
<dbReference type="GO" id="GO:0016020">
    <property type="term" value="C:membrane"/>
    <property type="evidence" value="ECO:0007669"/>
    <property type="project" value="UniProtKB-SubCell"/>
</dbReference>
<dbReference type="RefSeq" id="WP_126042300.1">
    <property type="nucleotide sequence ID" value="NZ_CP034438.1"/>
</dbReference>
<feature type="transmembrane region" description="Helical" evidence="7">
    <location>
        <begin position="295"/>
        <end position="316"/>
    </location>
</feature>
<evidence type="ECO:0000256" key="5">
    <source>
        <dbReference type="ARBA" id="ARBA00023136"/>
    </source>
</evidence>
<feature type="transmembrane region" description="Helical" evidence="7">
    <location>
        <begin position="6"/>
        <end position="27"/>
    </location>
</feature>
<keyword evidence="4 7" id="KW-1133">Transmembrane helix</keyword>
<accession>A0A3Q8WWV9</accession>
<keyword evidence="9" id="KW-1185">Reference proteome</keyword>
<feature type="transmembrane region" description="Helical" evidence="7">
    <location>
        <begin position="202"/>
        <end position="225"/>
    </location>
</feature>
<sequence>MVVHTWEWFALGAVVIVLILIDLFGHVRKAHEPTIKEAAIWSSFYVAIALIFGAVMFWRHGSTFAGEYFGGYAVEKALSVDNIFVFIIVIASFKVPRLYQQKVLLYGIVMALVMRLIFILLGDALIQRFVWVFFIFGLFLLYTAIAQVREGVEDPNEKKKEIEEYKPNAIVRWTEKRFRVTEGFVGQRLVVRREGKTWLTPLFLCIVSIGTVDLVFALDSIPAIFGLTREPFIVFSANAFALLGLRQLFFLVDGLLEKLIYLHYGLAVILGFISFKLIIHAFHGYDLLLAIPEPPISVSLGVILGVITVTVIASLWGNKRRTKANLESNTGERITDETGDEGHRDHDAAAGEGFEAYSEPGARRSDDGDSERA</sequence>
<dbReference type="NCBIfam" id="TIGR03718">
    <property type="entry name" value="R_switched_Alx"/>
    <property type="match status" value="1"/>
</dbReference>
<organism evidence="8 9">
    <name type="scientific">Flaviflexus salsibiostraticola</name>
    <dbReference type="NCBI Taxonomy" id="1282737"/>
    <lineage>
        <taxon>Bacteria</taxon>
        <taxon>Bacillati</taxon>
        <taxon>Actinomycetota</taxon>
        <taxon>Actinomycetes</taxon>
        <taxon>Actinomycetales</taxon>
        <taxon>Actinomycetaceae</taxon>
        <taxon>Flaviflexus</taxon>
    </lineage>
</organism>
<evidence type="ECO:0000256" key="7">
    <source>
        <dbReference type="SAM" id="Phobius"/>
    </source>
</evidence>
<dbReference type="EMBL" id="CP034438">
    <property type="protein sequence ID" value="AZN31031.1"/>
    <property type="molecule type" value="Genomic_DNA"/>
</dbReference>
<protein>
    <submittedName>
        <fullName evidence="8">TerC family protein</fullName>
    </submittedName>
</protein>
<evidence type="ECO:0000256" key="2">
    <source>
        <dbReference type="ARBA" id="ARBA00007511"/>
    </source>
</evidence>
<dbReference type="Pfam" id="PF03741">
    <property type="entry name" value="TerC"/>
    <property type="match status" value="1"/>
</dbReference>
<feature type="transmembrane region" description="Helical" evidence="7">
    <location>
        <begin position="231"/>
        <end position="252"/>
    </location>
</feature>
<comment type="subcellular location">
    <subcellularLocation>
        <location evidence="1">Membrane</location>
        <topology evidence="1">Multi-pass membrane protein</topology>
    </subcellularLocation>
</comment>
<dbReference type="PANTHER" id="PTHR30238">
    <property type="entry name" value="MEMBRANE BOUND PREDICTED REDOX MODULATOR"/>
    <property type="match status" value="1"/>
</dbReference>
<dbReference type="PANTHER" id="PTHR30238:SF0">
    <property type="entry name" value="THYLAKOID MEMBRANE PROTEIN TERC, CHLOROPLASTIC"/>
    <property type="match status" value="1"/>
</dbReference>